<dbReference type="AlphaFoldDB" id="D8QL08"/>
<gene>
    <name evidence="6" type="ORF">SCHCODRAFT_258888</name>
</gene>
<dbReference type="InterPro" id="IPR036864">
    <property type="entry name" value="Zn2-C6_fun-type_DNA-bd_sf"/>
</dbReference>
<sequence length="877" mass="95824">MAPAASKEKEKEKEKEQRPRKKPGRVPTSCAECRRLKLKCDKGVPCQKCVSRGCGSICPDGQLVSGKGNRFFLANTEELHDEIDQQKTRIRELEQALRDVQNGVIGNAQPRESDPTYPLASSSNPYPTPSDAGPSNGRRQSPDSMEGIHMPEIVRPAQDEESLLDAFGTLTLDGNGAARFLGNTARPEYLARVQKKYQPYQPDRLFPILFGQTTYGACLFESGMDCQSNSDAAKEIIRLLPSLSEAIRLAELYLCYGEWLFPSMRRTDLFDDVIQDVFRADHAQVPETWYHKLAVLFSVFAIGCLFNPTLEPFSTKANDYFHASRTALSFLPPYRSTTLASIQAILHLVEYMELSDADAVGPPEVWIYDGLGLRLCQSIGLHLDATRWKLDPALAKKRGELFWAVYTHDTWLSFWFGRPPMFDDRFIDCPLPDGDQVMLASGDTEMSYKTWTWHYARLLHHVMTTAFNARPPPYSTIIDLDRRIRDFAVPEYLRPVCPNNMPCTVETSAAMPAHDMRRWFVLMQKESTLLNLHRAYFAVALDERPTELSSHRYVPSVLATYRSAWRLGKSLQLVWAKYPDSISRVGLMWSQGLSAAIVMCLVVTRAPTASMAPSALDELGLLADMFEEAAPKSPCAANLLESIRGLKERALAVINHTDAQEQEAFASRAELDRIGGKTGFVRVQAEATSVRTASSSTLSSFILHTPSGDSTDLYPSFFPTGSASSISALLDPPSAAAAGGLGTAQPQAQGDLDHSSCLAENLHPTMMDDLRNFEAALGALEQGIAMEGEAGQSQGLGGGATLLHNVCPLGVGNGVGGPSLPGEVSGGGGVSNNAAGTNGANFMGASAFDGLQPTMPFGGGVPVLDATWQSFVEQLGF</sequence>
<dbReference type="GO" id="GO:0000981">
    <property type="term" value="F:DNA-binding transcription factor activity, RNA polymerase II-specific"/>
    <property type="evidence" value="ECO:0007669"/>
    <property type="project" value="InterPro"/>
</dbReference>
<feature type="compositionally biased region" description="Basic and acidic residues" evidence="4">
    <location>
        <begin position="1"/>
        <end position="17"/>
    </location>
</feature>
<dbReference type="OrthoDB" id="424974at2759"/>
<keyword evidence="3" id="KW-0539">Nucleus</keyword>
<dbReference type="PROSITE" id="PS50048">
    <property type="entry name" value="ZN2_CY6_FUNGAL_2"/>
    <property type="match status" value="1"/>
</dbReference>
<evidence type="ECO:0000256" key="1">
    <source>
        <dbReference type="ARBA" id="ARBA00004123"/>
    </source>
</evidence>
<dbReference type="Gene3D" id="4.10.240.10">
    <property type="entry name" value="Zn(2)-C6 fungal-type DNA-binding domain"/>
    <property type="match status" value="1"/>
</dbReference>
<dbReference type="GO" id="GO:0008270">
    <property type="term" value="F:zinc ion binding"/>
    <property type="evidence" value="ECO:0007669"/>
    <property type="project" value="InterPro"/>
</dbReference>
<evidence type="ECO:0000313" key="7">
    <source>
        <dbReference type="Proteomes" id="UP000007431"/>
    </source>
</evidence>
<dbReference type="KEGG" id="scm:SCHCO_02644504"/>
<dbReference type="InParanoid" id="D8QL08"/>
<evidence type="ECO:0000256" key="2">
    <source>
        <dbReference type="ARBA" id="ARBA00022723"/>
    </source>
</evidence>
<comment type="subcellular location">
    <subcellularLocation>
        <location evidence="1">Nucleus</location>
    </subcellularLocation>
</comment>
<keyword evidence="7" id="KW-1185">Reference proteome</keyword>
<feature type="domain" description="Zn(2)-C6 fungal-type" evidence="5">
    <location>
        <begin position="29"/>
        <end position="58"/>
    </location>
</feature>
<dbReference type="SMART" id="SM00906">
    <property type="entry name" value="Fungal_trans"/>
    <property type="match status" value="1"/>
</dbReference>
<evidence type="ECO:0000259" key="5">
    <source>
        <dbReference type="PROSITE" id="PS50048"/>
    </source>
</evidence>
<dbReference type="InterPro" id="IPR001138">
    <property type="entry name" value="Zn2Cys6_DnaBD"/>
</dbReference>
<dbReference type="SUPFAM" id="SSF57701">
    <property type="entry name" value="Zn2/Cys6 DNA-binding domain"/>
    <property type="match status" value="1"/>
</dbReference>
<evidence type="ECO:0000313" key="6">
    <source>
        <dbReference type="EMBL" id="EFI91527.1"/>
    </source>
</evidence>
<dbReference type="EMBL" id="GL377317">
    <property type="protein sequence ID" value="EFI91527.1"/>
    <property type="molecule type" value="Genomic_DNA"/>
</dbReference>
<evidence type="ECO:0000256" key="4">
    <source>
        <dbReference type="SAM" id="MobiDB-lite"/>
    </source>
</evidence>
<evidence type="ECO:0000256" key="3">
    <source>
        <dbReference type="ARBA" id="ARBA00023242"/>
    </source>
</evidence>
<dbReference type="SMART" id="SM00066">
    <property type="entry name" value="GAL4"/>
    <property type="match status" value="1"/>
</dbReference>
<reference evidence="6 7" key="1">
    <citation type="journal article" date="2010" name="Nat. Biotechnol.">
        <title>Genome sequence of the model mushroom Schizophyllum commune.</title>
        <authorList>
            <person name="Ohm R.A."/>
            <person name="de Jong J.F."/>
            <person name="Lugones L.G."/>
            <person name="Aerts A."/>
            <person name="Kothe E."/>
            <person name="Stajich J.E."/>
            <person name="de Vries R.P."/>
            <person name="Record E."/>
            <person name="Levasseur A."/>
            <person name="Baker S.E."/>
            <person name="Bartholomew K.A."/>
            <person name="Coutinho P.M."/>
            <person name="Erdmann S."/>
            <person name="Fowler T.J."/>
            <person name="Gathman A.C."/>
            <person name="Lombard V."/>
            <person name="Henrissat B."/>
            <person name="Knabe N."/>
            <person name="Kuees U."/>
            <person name="Lilly W.W."/>
            <person name="Lindquist E."/>
            <person name="Lucas S."/>
            <person name="Magnuson J.K."/>
            <person name="Piumi F."/>
            <person name="Raudaskoski M."/>
            <person name="Salamov A."/>
            <person name="Schmutz J."/>
            <person name="Schwarze F.W.M.R."/>
            <person name="vanKuyk P.A."/>
            <person name="Horton J.S."/>
            <person name="Grigoriev I.V."/>
            <person name="Woesten H.A.B."/>
        </authorList>
    </citation>
    <scope>NUCLEOTIDE SEQUENCE [LARGE SCALE GENOMIC DNA]</scope>
    <source>
        <strain evidence="7">H4-8 / FGSC 9210</strain>
    </source>
</reference>
<dbReference type="GO" id="GO:0003677">
    <property type="term" value="F:DNA binding"/>
    <property type="evidence" value="ECO:0007669"/>
    <property type="project" value="InterPro"/>
</dbReference>
<dbReference type="CDD" id="cd00067">
    <property type="entry name" value="GAL4"/>
    <property type="match status" value="1"/>
</dbReference>
<dbReference type="CDD" id="cd12148">
    <property type="entry name" value="fungal_TF_MHR"/>
    <property type="match status" value="1"/>
</dbReference>
<dbReference type="GO" id="GO:0005634">
    <property type="term" value="C:nucleus"/>
    <property type="evidence" value="ECO:0007669"/>
    <property type="project" value="UniProtKB-SubCell"/>
</dbReference>
<dbReference type="Proteomes" id="UP000007431">
    <property type="component" value="Unassembled WGS sequence"/>
</dbReference>
<organism evidence="7">
    <name type="scientific">Schizophyllum commune (strain H4-8 / FGSC 9210)</name>
    <name type="common">Split gill fungus</name>
    <dbReference type="NCBI Taxonomy" id="578458"/>
    <lineage>
        <taxon>Eukaryota</taxon>
        <taxon>Fungi</taxon>
        <taxon>Dikarya</taxon>
        <taxon>Basidiomycota</taxon>
        <taxon>Agaricomycotina</taxon>
        <taxon>Agaricomycetes</taxon>
        <taxon>Agaricomycetidae</taxon>
        <taxon>Agaricales</taxon>
        <taxon>Schizophyllaceae</taxon>
        <taxon>Schizophyllum</taxon>
    </lineage>
</organism>
<dbReference type="VEuPathDB" id="FungiDB:SCHCODRAFT_02644504"/>
<feature type="region of interest" description="Disordered" evidence="4">
    <location>
        <begin position="1"/>
        <end position="27"/>
    </location>
</feature>
<proteinExistence type="predicted"/>
<dbReference type="Pfam" id="PF04082">
    <property type="entry name" value="Fungal_trans"/>
    <property type="match status" value="1"/>
</dbReference>
<keyword evidence="2" id="KW-0479">Metal-binding</keyword>
<dbReference type="InterPro" id="IPR050613">
    <property type="entry name" value="Sec_Metabolite_Reg"/>
</dbReference>
<dbReference type="PROSITE" id="PS00463">
    <property type="entry name" value="ZN2_CY6_FUNGAL_1"/>
    <property type="match status" value="1"/>
</dbReference>
<name>D8QL08_SCHCM</name>
<dbReference type="PANTHER" id="PTHR31001">
    <property type="entry name" value="UNCHARACTERIZED TRANSCRIPTIONAL REGULATORY PROTEIN"/>
    <property type="match status" value="1"/>
</dbReference>
<dbReference type="RefSeq" id="XP_003026430.1">
    <property type="nucleotide sequence ID" value="XM_003026384.1"/>
</dbReference>
<dbReference type="Pfam" id="PF00172">
    <property type="entry name" value="Zn_clus"/>
    <property type="match status" value="1"/>
</dbReference>
<dbReference type="GO" id="GO:0006351">
    <property type="term" value="P:DNA-templated transcription"/>
    <property type="evidence" value="ECO:0007669"/>
    <property type="project" value="InterPro"/>
</dbReference>
<dbReference type="GeneID" id="9593069"/>
<dbReference type="eggNOG" id="ENOG502SIP3">
    <property type="taxonomic scope" value="Eukaryota"/>
</dbReference>
<protein>
    <recommendedName>
        <fullName evidence="5">Zn(2)-C6 fungal-type domain-containing protein</fullName>
    </recommendedName>
</protein>
<accession>D8QL08</accession>
<dbReference type="HOGENOM" id="CLU_007340_4_0_1"/>
<dbReference type="InterPro" id="IPR007219">
    <property type="entry name" value="XnlR_reg_dom"/>
</dbReference>
<feature type="region of interest" description="Disordered" evidence="4">
    <location>
        <begin position="102"/>
        <end position="145"/>
    </location>
</feature>
<dbReference type="OMA" id="CETCVKR"/>